<name>A0A6J4TAK4_9ACTN</name>
<proteinExistence type="predicted"/>
<dbReference type="EC" id="6.1.1.5" evidence="2"/>
<feature type="compositionally biased region" description="Basic and acidic residues" evidence="1">
    <location>
        <begin position="92"/>
        <end position="116"/>
    </location>
</feature>
<feature type="compositionally biased region" description="Basic and acidic residues" evidence="1">
    <location>
        <begin position="1"/>
        <end position="13"/>
    </location>
</feature>
<gene>
    <name evidence="2" type="ORF">AVDCRST_MAG30-2845</name>
</gene>
<keyword evidence="2" id="KW-0436">Ligase</keyword>
<feature type="compositionally biased region" description="Basic residues" evidence="1">
    <location>
        <begin position="18"/>
        <end position="29"/>
    </location>
</feature>
<feature type="compositionally biased region" description="Basic and acidic residues" evidence="1">
    <location>
        <begin position="239"/>
        <end position="255"/>
    </location>
</feature>
<feature type="region of interest" description="Disordered" evidence="1">
    <location>
        <begin position="1"/>
        <end position="116"/>
    </location>
</feature>
<evidence type="ECO:0000256" key="1">
    <source>
        <dbReference type="SAM" id="MobiDB-lite"/>
    </source>
</evidence>
<dbReference type="GO" id="GO:0004822">
    <property type="term" value="F:isoleucine-tRNA ligase activity"/>
    <property type="evidence" value="ECO:0007669"/>
    <property type="project" value="UniProtKB-EC"/>
</dbReference>
<feature type="non-terminal residue" evidence="2">
    <location>
        <position position="1"/>
    </location>
</feature>
<feature type="compositionally biased region" description="Low complexity" evidence="1">
    <location>
        <begin position="79"/>
        <end position="91"/>
    </location>
</feature>
<keyword evidence="2" id="KW-0030">Aminoacyl-tRNA synthetase</keyword>
<feature type="compositionally biased region" description="Basic and acidic residues" evidence="1">
    <location>
        <begin position="342"/>
        <end position="356"/>
    </location>
</feature>
<accession>A0A6J4TAK4</accession>
<protein>
    <submittedName>
        <fullName evidence="2">Isoleucyl-tRNA synthetase</fullName>
        <ecNumber evidence="2">6.1.1.5</ecNumber>
    </submittedName>
</protein>
<feature type="compositionally biased region" description="Low complexity" evidence="1">
    <location>
        <begin position="193"/>
        <end position="202"/>
    </location>
</feature>
<feature type="compositionally biased region" description="Basic residues" evidence="1">
    <location>
        <begin position="304"/>
        <end position="341"/>
    </location>
</feature>
<dbReference type="AlphaFoldDB" id="A0A6J4TAK4"/>
<organism evidence="2">
    <name type="scientific">uncultured Solirubrobacteraceae bacterium</name>
    <dbReference type="NCBI Taxonomy" id="1162706"/>
    <lineage>
        <taxon>Bacteria</taxon>
        <taxon>Bacillati</taxon>
        <taxon>Actinomycetota</taxon>
        <taxon>Thermoleophilia</taxon>
        <taxon>Solirubrobacterales</taxon>
        <taxon>Solirubrobacteraceae</taxon>
        <taxon>environmental samples</taxon>
    </lineage>
</organism>
<feature type="region of interest" description="Disordered" evidence="1">
    <location>
        <begin position="193"/>
        <end position="379"/>
    </location>
</feature>
<feature type="compositionally biased region" description="Basic residues" evidence="1">
    <location>
        <begin position="256"/>
        <end position="279"/>
    </location>
</feature>
<dbReference type="EMBL" id="CADCVS010000365">
    <property type="protein sequence ID" value="CAA9517393.1"/>
    <property type="molecule type" value="Genomic_DNA"/>
</dbReference>
<reference evidence="2" key="1">
    <citation type="submission" date="2020-02" db="EMBL/GenBank/DDBJ databases">
        <authorList>
            <person name="Meier V. D."/>
        </authorList>
    </citation>
    <scope>NUCLEOTIDE SEQUENCE</scope>
    <source>
        <strain evidence="2">AVDCRST_MAG30</strain>
    </source>
</reference>
<evidence type="ECO:0000313" key="2">
    <source>
        <dbReference type="EMBL" id="CAA9517393.1"/>
    </source>
</evidence>
<feature type="non-terminal residue" evidence="2">
    <location>
        <position position="469"/>
    </location>
</feature>
<sequence length="469" mass="52485">GAAPPDRPRRDVPPARGARPRPLARARRVRGIDAPPRGRPALRLLRGAADRQRPAGLPPRPLARLQGHLPPLQDDAGPPRRAQGRLGLPRAAGRDRRREAARLHEQGRHRAVRDRRVQPEVPRVGVRAARRVERADRAHRLLGRPRRRLPHARHLLRRVGLVGAEGAVGQGAALRGQQGRPVLHARRHGALLARGRAGVQGRRGPERLRALPARGRRRAADLDDDAVDARLQRRGGRRPRPDLRARAAGRGDLRARRGGRRARARRGGRDRRPLHRSRARGPPLRGALPVHPLRGLRPQGPHRPAGRLRLRRRRHGDRAHGRGVRRGRLPPRRRERAHRREPRPPRRDLRRADRPVRRPLGQGRRRRPHRGPPLARPAPEVDALPALLPALLALRDAAHLLREAELVHRHPGAARQAAGRQRDGHLAPAAHQARALRQVAREQRRLGDLARALLGHAAARVAQRRGGGR</sequence>